<keyword evidence="2 5" id="KW-0812">Transmembrane</keyword>
<evidence type="ECO:0000256" key="1">
    <source>
        <dbReference type="ARBA" id="ARBA00004141"/>
    </source>
</evidence>
<feature type="transmembrane region" description="Helical" evidence="5">
    <location>
        <begin position="145"/>
        <end position="167"/>
    </location>
</feature>
<comment type="caution">
    <text evidence="7">The sequence shown here is derived from an EMBL/GenBank/DDBJ whole genome shotgun (WGS) entry which is preliminary data.</text>
</comment>
<feature type="transmembrane region" description="Helical" evidence="5">
    <location>
        <begin position="251"/>
        <end position="268"/>
    </location>
</feature>
<dbReference type="STRING" id="1817824.A2751_02385"/>
<feature type="transmembrane region" description="Helical" evidence="5">
    <location>
        <begin position="86"/>
        <end position="105"/>
    </location>
</feature>
<evidence type="ECO:0000256" key="3">
    <source>
        <dbReference type="ARBA" id="ARBA00022989"/>
    </source>
</evidence>
<comment type="subcellular location">
    <subcellularLocation>
        <location evidence="1">Membrane</location>
        <topology evidence="1">Multi-pass membrane protein</topology>
    </subcellularLocation>
</comment>
<feature type="transmembrane region" description="Helical" evidence="5">
    <location>
        <begin position="332"/>
        <end position="356"/>
    </location>
</feature>
<dbReference type="GO" id="GO:0016020">
    <property type="term" value="C:membrane"/>
    <property type="evidence" value="ECO:0007669"/>
    <property type="project" value="UniProtKB-SubCell"/>
</dbReference>
<protein>
    <recommendedName>
        <fullName evidence="6">O-antigen ligase-related domain-containing protein</fullName>
    </recommendedName>
</protein>
<evidence type="ECO:0000313" key="8">
    <source>
        <dbReference type="Proteomes" id="UP000176864"/>
    </source>
</evidence>
<proteinExistence type="predicted"/>
<dbReference type="Pfam" id="PF04932">
    <property type="entry name" value="Wzy_C"/>
    <property type="match status" value="1"/>
</dbReference>
<keyword evidence="4 5" id="KW-0472">Membrane</keyword>
<feature type="transmembrane region" description="Helical" evidence="5">
    <location>
        <begin position="411"/>
        <end position="428"/>
    </location>
</feature>
<dbReference type="AlphaFoldDB" id="A0A1F5NJM8"/>
<organism evidence="7 8">
    <name type="scientific">Candidatus Doudnabacteria bacterium RIFCSPHIGHO2_01_FULL_46_14</name>
    <dbReference type="NCBI Taxonomy" id="1817824"/>
    <lineage>
        <taxon>Bacteria</taxon>
        <taxon>Candidatus Doudnaibacteriota</taxon>
    </lineage>
</organism>
<feature type="transmembrane region" description="Helical" evidence="5">
    <location>
        <begin position="44"/>
        <end position="65"/>
    </location>
</feature>
<dbReference type="PANTHER" id="PTHR37422">
    <property type="entry name" value="TEICHURONIC ACID BIOSYNTHESIS PROTEIN TUAE"/>
    <property type="match status" value="1"/>
</dbReference>
<evidence type="ECO:0000256" key="5">
    <source>
        <dbReference type="SAM" id="Phobius"/>
    </source>
</evidence>
<gene>
    <name evidence="7" type="ORF">A2751_02385</name>
</gene>
<dbReference type="PANTHER" id="PTHR37422:SF13">
    <property type="entry name" value="LIPOPOLYSACCHARIDE BIOSYNTHESIS PROTEIN PA4999-RELATED"/>
    <property type="match status" value="1"/>
</dbReference>
<dbReference type="InterPro" id="IPR007016">
    <property type="entry name" value="O-antigen_ligase-rel_domated"/>
</dbReference>
<feature type="transmembrane region" description="Helical" evidence="5">
    <location>
        <begin position="187"/>
        <end position="205"/>
    </location>
</feature>
<evidence type="ECO:0000313" key="7">
    <source>
        <dbReference type="EMBL" id="OGE77869.1"/>
    </source>
</evidence>
<sequence length="453" mass="50694">MYEFTIAISLLLFLLASLYRREWGVYLIILLLPTYQIRFQVLGIPATFLEGMILLLACLSLRAILINDEPISLKNRLLHFIHNDKFTSVFIFLFLLAAGVSVFLAPDMTRAAGIFKAFFFEAILFYFLVRLIIDSREKLEKLFQSLAVLVLYLSIFGLYQFLTLSGLPHSWWGVEIAERRIVSLVNHPNALALLLGPILAMLAFLPKNKLKYAAILFGLPAFYLTLSRAGWLALVAVIVGIGLFTQYKKKIIILALCAVIAILAIPYSRTKLANLASGHDPTQENRYLLWSAGIDLIKKHPLAGVGLMGFREHFKNYPIGPDRVIQNYPHNFFLNFWVETGLLGLVSMISLLMLFYRKIYQLYKSPLPNPPPQGEGNIKENSSPLPGSSKTVLGFGVGLRGEDKGGGGKNYALAVVAAMAMIVVHSLVDVSYFKNDLAVLFWLIYALPFIVSV</sequence>
<feature type="domain" description="O-antigen ligase-related" evidence="6">
    <location>
        <begin position="214"/>
        <end position="348"/>
    </location>
</feature>
<evidence type="ECO:0000259" key="6">
    <source>
        <dbReference type="Pfam" id="PF04932"/>
    </source>
</evidence>
<dbReference type="EMBL" id="MFEK01000016">
    <property type="protein sequence ID" value="OGE77869.1"/>
    <property type="molecule type" value="Genomic_DNA"/>
</dbReference>
<evidence type="ECO:0000256" key="2">
    <source>
        <dbReference type="ARBA" id="ARBA00022692"/>
    </source>
</evidence>
<feature type="transmembrane region" description="Helical" evidence="5">
    <location>
        <begin position="111"/>
        <end position="133"/>
    </location>
</feature>
<reference evidence="7 8" key="1">
    <citation type="journal article" date="2016" name="Nat. Commun.">
        <title>Thousands of microbial genomes shed light on interconnected biogeochemical processes in an aquifer system.</title>
        <authorList>
            <person name="Anantharaman K."/>
            <person name="Brown C.T."/>
            <person name="Hug L.A."/>
            <person name="Sharon I."/>
            <person name="Castelle C.J."/>
            <person name="Probst A.J."/>
            <person name="Thomas B.C."/>
            <person name="Singh A."/>
            <person name="Wilkins M.J."/>
            <person name="Karaoz U."/>
            <person name="Brodie E.L."/>
            <person name="Williams K.H."/>
            <person name="Hubbard S.S."/>
            <person name="Banfield J.F."/>
        </authorList>
    </citation>
    <scope>NUCLEOTIDE SEQUENCE [LARGE SCALE GENOMIC DNA]</scope>
</reference>
<evidence type="ECO:0000256" key="4">
    <source>
        <dbReference type="ARBA" id="ARBA00023136"/>
    </source>
</evidence>
<dbReference type="Proteomes" id="UP000176864">
    <property type="component" value="Unassembled WGS sequence"/>
</dbReference>
<name>A0A1F5NJM8_9BACT</name>
<keyword evidence="3 5" id="KW-1133">Transmembrane helix</keyword>
<feature type="transmembrane region" description="Helical" evidence="5">
    <location>
        <begin position="212"/>
        <end position="245"/>
    </location>
</feature>
<accession>A0A1F5NJM8</accession>
<dbReference type="InterPro" id="IPR051533">
    <property type="entry name" value="WaaL-like"/>
</dbReference>